<evidence type="ECO:0000313" key="1">
    <source>
        <dbReference type="EMBL" id="RAJ80224.1"/>
    </source>
</evidence>
<dbReference type="InterPro" id="IPR000944">
    <property type="entry name" value="Tscrpt_reg_Rrf2"/>
</dbReference>
<keyword evidence="2" id="KW-1185">Reference proteome</keyword>
<dbReference type="AlphaFoldDB" id="A0A327VZP3"/>
<evidence type="ECO:0000313" key="2">
    <source>
        <dbReference type="Proteomes" id="UP000249819"/>
    </source>
</evidence>
<dbReference type="Pfam" id="PF02082">
    <property type="entry name" value="Rrf2"/>
    <property type="match status" value="1"/>
</dbReference>
<dbReference type="GO" id="GO:0003700">
    <property type="term" value="F:DNA-binding transcription factor activity"/>
    <property type="evidence" value="ECO:0007669"/>
    <property type="project" value="TreeGrafter"/>
</dbReference>
<dbReference type="RefSeq" id="WP_111593231.1">
    <property type="nucleotide sequence ID" value="NZ_QLMA01000005.1"/>
</dbReference>
<sequence>MFSKATEYALRATIYIAQHTTEERKCRIDEIARGIDAPVSFTAKILQALRKDDQVIQSVSGPNGGFYMSPKCRKKPVRAILDAMNEGEVLEKCVLGLKKCSNTSPCPMHHDYKEIKKKLLRLFEDKTIQDLADDTNNGGMFLKLGKK</sequence>
<dbReference type="Proteomes" id="UP000249819">
    <property type="component" value="Unassembled WGS sequence"/>
</dbReference>
<dbReference type="OrthoDB" id="9808360at2"/>
<dbReference type="PANTHER" id="PTHR33221">
    <property type="entry name" value="WINGED HELIX-TURN-HELIX TRANSCRIPTIONAL REGULATOR, RRF2 FAMILY"/>
    <property type="match status" value="1"/>
</dbReference>
<proteinExistence type="predicted"/>
<organism evidence="1 2">
    <name type="scientific">Chitinophaga dinghuensis</name>
    <dbReference type="NCBI Taxonomy" id="1539050"/>
    <lineage>
        <taxon>Bacteria</taxon>
        <taxon>Pseudomonadati</taxon>
        <taxon>Bacteroidota</taxon>
        <taxon>Chitinophagia</taxon>
        <taxon>Chitinophagales</taxon>
        <taxon>Chitinophagaceae</taxon>
        <taxon>Chitinophaga</taxon>
    </lineage>
</organism>
<dbReference type="InterPro" id="IPR036390">
    <property type="entry name" value="WH_DNA-bd_sf"/>
</dbReference>
<dbReference type="GO" id="GO:0005829">
    <property type="term" value="C:cytosol"/>
    <property type="evidence" value="ECO:0007669"/>
    <property type="project" value="TreeGrafter"/>
</dbReference>
<dbReference type="NCBIfam" id="TIGR00738">
    <property type="entry name" value="rrf2_super"/>
    <property type="match status" value="1"/>
</dbReference>
<name>A0A327VZP3_9BACT</name>
<dbReference type="PROSITE" id="PS51197">
    <property type="entry name" value="HTH_RRF2_2"/>
    <property type="match status" value="1"/>
</dbReference>
<accession>A0A327VZP3</accession>
<dbReference type="Gene3D" id="1.10.10.10">
    <property type="entry name" value="Winged helix-like DNA-binding domain superfamily/Winged helix DNA-binding domain"/>
    <property type="match status" value="1"/>
</dbReference>
<dbReference type="PANTHER" id="PTHR33221:SF14">
    <property type="entry name" value="HTH-TYPE TRANSCRIPTIONAL REGULATOR AQ_268-RELATED"/>
    <property type="match status" value="1"/>
</dbReference>
<comment type="caution">
    <text evidence="1">The sequence shown here is derived from an EMBL/GenBank/DDBJ whole genome shotgun (WGS) entry which is preliminary data.</text>
</comment>
<gene>
    <name evidence="1" type="ORF">CLV59_105332</name>
</gene>
<reference evidence="1 2" key="1">
    <citation type="submission" date="2018-06" db="EMBL/GenBank/DDBJ databases">
        <title>Genomic Encyclopedia of Archaeal and Bacterial Type Strains, Phase II (KMG-II): from individual species to whole genera.</title>
        <authorList>
            <person name="Goeker M."/>
        </authorList>
    </citation>
    <scope>NUCLEOTIDE SEQUENCE [LARGE SCALE GENOMIC DNA]</scope>
    <source>
        <strain evidence="1 2">DSM 29821</strain>
    </source>
</reference>
<dbReference type="SUPFAM" id="SSF46785">
    <property type="entry name" value="Winged helix' DNA-binding domain"/>
    <property type="match status" value="1"/>
</dbReference>
<dbReference type="EMBL" id="QLMA01000005">
    <property type="protein sequence ID" value="RAJ80224.1"/>
    <property type="molecule type" value="Genomic_DNA"/>
</dbReference>
<dbReference type="InterPro" id="IPR036388">
    <property type="entry name" value="WH-like_DNA-bd_sf"/>
</dbReference>
<protein>
    <submittedName>
        <fullName evidence="1">Rrf2 family protein</fullName>
    </submittedName>
</protein>